<keyword evidence="2" id="KW-1185">Reference proteome</keyword>
<evidence type="ECO:0000313" key="2">
    <source>
        <dbReference type="Proteomes" id="UP001054945"/>
    </source>
</evidence>
<name>A0AAV4Q2V4_CAEEX</name>
<gene>
    <name evidence="1" type="ORF">CEXT_18661</name>
</gene>
<sequence>MNEISQYCEAGMKLMSGPQSVTCAAKREGAYRGSVGSKEVRLKTMTQKSKTSFLYLKPDFIRTYSCQSSVRTEPFKWSFNS</sequence>
<protein>
    <submittedName>
        <fullName evidence="1">Uncharacterized protein</fullName>
    </submittedName>
</protein>
<evidence type="ECO:0000313" key="1">
    <source>
        <dbReference type="EMBL" id="GIY02856.1"/>
    </source>
</evidence>
<dbReference type="AlphaFoldDB" id="A0AAV4Q2V4"/>
<organism evidence="1 2">
    <name type="scientific">Caerostris extrusa</name>
    <name type="common">Bark spider</name>
    <name type="synonym">Caerostris bankana</name>
    <dbReference type="NCBI Taxonomy" id="172846"/>
    <lineage>
        <taxon>Eukaryota</taxon>
        <taxon>Metazoa</taxon>
        <taxon>Ecdysozoa</taxon>
        <taxon>Arthropoda</taxon>
        <taxon>Chelicerata</taxon>
        <taxon>Arachnida</taxon>
        <taxon>Araneae</taxon>
        <taxon>Araneomorphae</taxon>
        <taxon>Entelegynae</taxon>
        <taxon>Araneoidea</taxon>
        <taxon>Araneidae</taxon>
        <taxon>Caerostris</taxon>
    </lineage>
</organism>
<dbReference type="EMBL" id="BPLR01005512">
    <property type="protein sequence ID" value="GIY02856.1"/>
    <property type="molecule type" value="Genomic_DNA"/>
</dbReference>
<reference evidence="1 2" key="1">
    <citation type="submission" date="2021-06" db="EMBL/GenBank/DDBJ databases">
        <title>Caerostris extrusa draft genome.</title>
        <authorList>
            <person name="Kono N."/>
            <person name="Arakawa K."/>
        </authorList>
    </citation>
    <scope>NUCLEOTIDE SEQUENCE [LARGE SCALE GENOMIC DNA]</scope>
</reference>
<proteinExistence type="predicted"/>
<dbReference type="Proteomes" id="UP001054945">
    <property type="component" value="Unassembled WGS sequence"/>
</dbReference>
<comment type="caution">
    <text evidence="1">The sequence shown here is derived from an EMBL/GenBank/DDBJ whole genome shotgun (WGS) entry which is preliminary data.</text>
</comment>
<accession>A0AAV4Q2V4</accession>